<keyword evidence="2" id="KW-0812">Transmembrane</keyword>
<keyword evidence="2" id="KW-0472">Membrane</keyword>
<dbReference type="AlphaFoldDB" id="A0A8H7P9K7"/>
<evidence type="ECO:0000313" key="4">
    <source>
        <dbReference type="EMBL" id="KAF9820285.1"/>
    </source>
</evidence>
<comment type="caution">
    <text evidence="4">The sequence shown here is derived from an EMBL/GenBank/DDBJ whole genome shotgun (WGS) entry which is preliminary data.</text>
</comment>
<gene>
    <name evidence="4" type="ORF">IEO21_01499</name>
</gene>
<keyword evidence="2" id="KW-1133">Transmembrane helix</keyword>
<protein>
    <submittedName>
        <fullName evidence="4">Uncharacterized protein</fullName>
    </submittedName>
</protein>
<feature type="chain" id="PRO_5034915375" evidence="3">
    <location>
        <begin position="21"/>
        <end position="362"/>
    </location>
</feature>
<evidence type="ECO:0000256" key="1">
    <source>
        <dbReference type="SAM" id="MobiDB-lite"/>
    </source>
</evidence>
<sequence length="362" mass="39118">MLPITCLFFAFSYGFSIASAGTVKHGGNCSVNNQRLDFGTYQFYSECDAVTYCSPAGICELKGCRKDVFPFGYASGSSLPPLCGSGRFCPDEGSMCLSVAPVGSPCQFNRDDQCEGPPNHKELADHTGFGLNVNGSVCLNNTCMWANASLGDTCVVQNTAFAAFGHNGKEFTDIVSRDNCQMGLYCDSQKLHCLQTKVIGVTCNADKECSTYNCLASGVCGPRTDTPTHVATWVYALVGAGSCGGILATLITLFLFHKKEREAERERRMLYWQEQHALRQNFMDMQKTAQDSLPSFAIGSSRSHSSPSPFRYSSYADSQTSMLGGGMTRSSALRFNAIDSEDVSGGGSDIPLMQQGEKRYSG</sequence>
<reference evidence="4" key="1">
    <citation type="submission" date="2020-11" db="EMBL/GenBank/DDBJ databases">
        <authorList>
            <person name="Koelle M."/>
            <person name="Horta M.A.C."/>
            <person name="Nowrousian M."/>
            <person name="Ohm R.A."/>
            <person name="Benz P."/>
            <person name="Pilgard A."/>
        </authorList>
    </citation>
    <scope>NUCLEOTIDE SEQUENCE</scope>
    <source>
        <strain evidence="4">FPRL280</strain>
    </source>
</reference>
<evidence type="ECO:0000256" key="3">
    <source>
        <dbReference type="SAM" id="SignalP"/>
    </source>
</evidence>
<evidence type="ECO:0000256" key="2">
    <source>
        <dbReference type="SAM" id="Phobius"/>
    </source>
</evidence>
<feature type="region of interest" description="Disordered" evidence="1">
    <location>
        <begin position="339"/>
        <end position="362"/>
    </location>
</feature>
<proteinExistence type="predicted"/>
<feature type="signal peptide" evidence="3">
    <location>
        <begin position="1"/>
        <end position="20"/>
    </location>
</feature>
<feature type="transmembrane region" description="Helical" evidence="2">
    <location>
        <begin position="233"/>
        <end position="256"/>
    </location>
</feature>
<organism evidence="4 5">
    <name type="scientific">Rhodonia placenta</name>
    <dbReference type="NCBI Taxonomy" id="104341"/>
    <lineage>
        <taxon>Eukaryota</taxon>
        <taxon>Fungi</taxon>
        <taxon>Dikarya</taxon>
        <taxon>Basidiomycota</taxon>
        <taxon>Agaricomycotina</taxon>
        <taxon>Agaricomycetes</taxon>
        <taxon>Polyporales</taxon>
        <taxon>Adustoporiaceae</taxon>
        <taxon>Rhodonia</taxon>
    </lineage>
</organism>
<keyword evidence="3" id="KW-0732">Signal</keyword>
<evidence type="ECO:0000313" key="5">
    <source>
        <dbReference type="Proteomes" id="UP000639403"/>
    </source>
</evidence>
<dbReference type="EMBL" id="JADOXO010000011">
    <property type="protein sequence ID" value="KAF9820285.1"/>
    <property type="molecule type" value="Genomic_DNA"/>
</dbReference>
<dbReference type="Proteomes" id="UP000639403">
    <property type="component" value="Unassembled WGS sequence"/>
</dbReference>
<accession>A0A8H7P9K7</accession>
<name>A0A8H7P9K7_9APHY</name>
<reference evidence="4" key="2">
    <citation type="journal article" name="Front. Microbiol.">
        <title>Degradative Capacity of Two Strains of Rhodonia placenta: From Phenotype to Genotype.</title>
        <authorList>
            <person name="Kolle M."/>
            <person name="Horta M.A.C."/>
            <person name="Nowrousian M."/>
            <person name="Ohm R.A."/>
            <person name="Benz J.P."/>
            <person name="Pilgard A."/>
        </authorList>
    </citation>
    <scope>NUCLEOTIDE SEQUENCE</scope>
    <source>
        <strain evidence="4">FPRL280</strain>
    </source>
</reference>